<evidence type="ECO:0000313" key="3">
    <source>
        <dbReference type="Proteomes" id="UP001620234"/>
    </source>
</evidence>
<proteinExistence type="predicted"/>
<accession>A0ABW8L563</accession>
<evidence type="ECO:0000313" key="2">
    <source>
        <dbReference type="EMBL" id="MFK4000043.1"/>
    </source>
</evidence>
<feature type="domain" description="DUF927" evidence="1">
    <location>
        <begin position="31"/>
        <end position="305"/>
    </location>
</feature>
<protein>
    <submittedName>
        <fullName evidence="2">DUF927 domain-containing protein</fullName>
    </submittedName>
</protein>
<sequence length="596" mass="67005">MKVKNAIQSIEMDTDLITKIAYKNGYIELFPDGWYLVEHNAQDQLKYKEFICCHSLSVLARCHDENDNWFFVLQWEDYCGDEKRWVMPAEHLHQYSLQYIQELSKRGLKVSTMKKSKDALSFLINKNPIEKIGAYTSRLGWHGKKFVTPYKIYGDTNHETYFQDLNALKKSYGTKGSIDDWRNKLSSLLREQSRFVFAISSALSGPLLKLLDIPGGGFHIVGKSSIGKSICLYIAASVWGSPSTYINHWNTTSNAAEALAAMRNDGLLVLDEISQATNKDVGTMCYMLANDKGKSRSFSDGGNRPTTEWRIIFLSNGEETLKSVIEADGGTTNAGMEVRLCHIDADPGKGFGIFDSLVLGLNAEEQANTIRDAASINYGTAGDAWLTYLTANLDEVKIRAKEIMREFKNHFPGVKSQANRACDRFSILAAAGEIATEAGITGWETGNAMKGVKACFENWIMNNGHDGNQEERNIVKQLSLYLEKYANNKFEKIISSKNSKKTDSENSIEDNSALISKVAGSRTGYYRESDQVFLIPPNTFEEICKPYPLKAVIETLVKHKLIKTDKDHHGTLKINNPNVDYTRAYAIKKSIMDYQF</sequence>
<keyword evidence="3" id="KW-1185">Reference proteome</keyword>
<dbReference type="EMBL" id="JBJDPD010000001">
    <property type="protein sequence ID" value="MFK4000043.1"/>
    <property type="molecule type" value="Genomic_DNA"/>
</dbReference>
<organism evidence="2 3">
    <name type="scientific">Psychrobacter namhaensis</name>
    <dbReference type="NCBI Taxonomy" id="292734"/>
    <lineage>
        <taxon>Bacteria</taxon>
        <taxon>Pseudomonadati</taxon>
        <taxon>Pseudomonadota</taxon>
        <taxon>Gammaproteobacteria</taxon>
        <taxon>Moraxellales</taxon>
        <taxon>Moraxellaceae</taxon>
        <taxon>Psychrobacter</taxon>
    </lineage>
</organism>
<gene>
    <name evidence="2" type="ORF">ACI2I3_01675</name>
</gene>
<comment type="caution">
    <text evidence="2">The sequence shown here is derived from an EMBL/GenBank/DDBJ whole genome shotgun (WGS) entry which is preliminary data.</text>
</comment>
<name>A0ABW8L563_9GAMM</name>
<dbReference type="InterPro" id="IPR009270">
    <property type="entry name" value="DUF927"/>
</dbReference>
<evidence type="ECO:0000259" key="1">
    <source>
        <dbReference type="Pfam" id="PF06048"/>
    </source>
</evidence>
<dbReference type="RefSeq" id="WP_404671767.1">
    <property type="nucleotide sequence ID" value="NZ_JBJDPD010000001.1"/>
</dbReference>
<dbReference type="Proteomes" id="UP001620234">
    <property type="component" value="Unassembled WGS sequence"/>
</dbReference>
<dbReference type="Pfam" id="PF06048">
    <property type="entry name" value="DUF927"/>
    <property type="match status" value="1"/>
</dbReference>
<reference evidence="2 3" key="1">
    <citation type="submission" date="2024-11" db="EMBL/GenBank/DDBJ databases">
        <title>The Natural Products Discovery Center: Release of the First 8490 Sequenced Strains for Exploring Actinobacteria Biosynthetic Diversity.</title>
        <authorList>
            <person name="Kalkreuter E."/>
            <person name="Kautsar S.A."/>
            <person name="Yang D."/>
            <person name="Bader C.D."/>
            <person name="Teijaro C.N."/>
            <person name="Fluegel L."/>
            <person name="Davis C.M."/>
            <person name="Simpson J.R."/>
            <person name="Lauterbach L."/>
            <person name="Steele A.D."/>
            <person name="Gui C."/>
            <person name="Meng S."/>
            <person name="Li G."/>
            <person name="Viehrig K."/>
            <person name="Ye F."/>
            <person name="Su P."/>
            <person name="Kiefer A.F."/>
            <person name="Nichols A."/>
            <person name="Cepeda A.J."/>
            <person name="Yan W."/>
            <person name="Fan B."/>
            <person name="Jiang Y."/>
            <person name="Adhikari A."/>
            <person name="Zheng C.-J."/>
            <person name="Schuster L."/>
            <person name="Cowan T.M."/>
            <person name="Smanski M.J."/>
            <person name="Chevrette M.G."/>
            <person name="De Carvalho L.P.S."/>
            <person name="Shen B."/>
        </authorList>
    </citation>
    <scope>NUCLEOTIDE SEQUENCE [LARGE SCALE GENOMIC DNA]</scope>
    <source>
        <strain evidence="2 3">NPDC077433</strain>
    </source>
</reference>